<dbReference type="Gene3D" id="1.20.120.430">
    <property type="entry name" value="tRNA modification GTPase MnmE domain 2"/>
    <property type="match status" value="1"/>
</dbReference>
<dbReference type="GO" id="GO:0002098">
    <property type="term" value="P:tRNA wobble uridine modification"/>
    <property type="evidence" value="ECO:0007669"/>
    <property type="project" value="TreeGrafter"/>
</dbReference>
<dbReference type="Gene3D" id="3.40.50.300">
    <property type="entry name" value="P-loop containing nucleotide triphosphate hydrolases"/>
    <property type="match status" value="1"/>
</dbReference>
<gene>
    <name evidence="8" type="ORF">METZ01_LOCUS74388</name>
</gene>
<feature type="domain" description="MnmE helical" evidence="7">
    <location>
        <begin position="123"/>
        <end position="217"/>
    </location>
</feature>
<dbReference type="InterPro" id="IPR004520">
    <property type="entry name" value="GTPase_MnmE"/>
</dbReference>
<organism evidence="8">
    <name type="scientific">marine metagenome</name>
    <dbReference type="NCBI Taxonomy" id="408172"/>
    <lineage>
        <taxon>unclassified sequences</taxon>
        <taxon>metagenomes</taxon>
        <taxon>ecological metagenomes</taxon>
    </lineage>
</organism>
<dbReference type="InterPro" id="IPR027266">
    <property type="entry name" value="TrmE/GcvT-like"/>
</dbReference>
<dbReference type="PANTHER" id="PTHR42714:SF2">
    <property type="entry name" value="TRNA MODIFICATION GTPASE GTPBP3, MITOCHONDRIAL"/>
    <property type="match status" value="1"/>
</dbReference>
<dbReference type="InterPro" id="IPR006073">
    <property type="entry name" value="GTP-bd"/>
</dbReference>
<feature type="non-terminal residue" evidence="8">
    <location>
        <position position="287"/>
    </location>
</feature>
<dbReference type="SUPFAM" id="SSF103025">
    <property type="entry name" value="Folate-binding domain"/>
    <property type="match status" value="1"/>
</dbReference>
<keyword evidence="2" id="KW-0819">tRNA processing</keyword>
<dbReference type="InterPro" id="IPR018948">
    <property type="entry name" value="GTP-bd_TrmE_N"/>
</dbReference>
<evidence type="ECO:0000259" key="6">
    <source>
        <dbReference type="Pfam" id="PF10396"/>
    </source>
</evidence>
<evidence type="ECO:0000256" key="4">
    <source>
        <dbReference type="ARBA" id="ARBA00023134"/>
    </source>
</evidence>
<dbReference type="Gene3D" id="3.30.1360.120">
    <property type="entry name" value="Probable tRNA modification gtpase trme, domain 1"/>
    <property type="match status" value="1"/>
</dbReference>
<evidence type="ECO:0000259" key="5">
    <source>
        <dbReference type="Pfam" id="PF01926"/>
    </source>
</evidence>
<name>A0A381U0D6_9ZZZZ</name>
<evidence type="ECO:0000256" key="2">
    <source>
        <dbReference type="ARBA" id="ARBA00022694"/>
    </source>
</evidence>
<reference evidence="8" key="1">
    <citation type="submission" date="2018-05" db="EMBL/GenBank/DDBJ databases">
        <authorList>
            <person name="Lanie J.A."/>
            <person name="Ng W.-L."/>
            <person name="Kazmierczak K.M."/>
            <person name="Andrzejewski T.M."/>
            <person name="Davidsen T.M."/>
            <person name="Wayne K.J."/>
            <person name="Tettelin H."/>
            <person name="Glass J.I."/>
            <person name="Rusch D."/>
            <person name="Podicherti R."/>
            <person name="Tsui H.-C.T."/>
            <person name="Winkler M.E."/>
        </authorList>
    </citation>
    <scope>NUCLEOTIDE SEQUENCE</scope>
</reference>
<dbReference type="GO" id="GO:0030488">
    <property type="term" value="P:tRNA methylation"/>
    <property type="evidence" value="ECO:0007669"/>
    <property type="project" value="TreeGrafter"/>
</dbReference>
<dbReference type="AlphaFoldDB" id="A0A381U0D6"/>
<dbReference type="PANTHER" id="PTHR42714">
    <property type="entry name" value="TRNA MODIFICATION GTPASE GTPBP3"/>
    <property type="match status" value="1"/>
</dbReference>
<dbReference type="GO" id="GO:0005737">
    <property type="term" value="C:cytoplasm"/>
    <property type="evidence" value="ECO:0007669"/>
    <property type="project" value="TreeGrafter"/>
</dbReference>
<keyword evidence="4" id="KW-0342">GTP-binding</keyword>
<dbReference type="GO" id="GO:0003924">
    <property type="term" value="F:GTPase activity"/>
    <property type="evidence" value="ECO:0007669"/>
    <property type="project" value="InterPro"/>
</dbReference>
<dbReference type="InterPro" id="IPR027368">
    <property type="entry name" value="MnmE_dom2"/>
</dbReference>
<dbReference type="Pfam" id="PF10396">
    <property type="entry name" value="TrmE_N"/>
    <property type="match status" value="1"/>
</dbReference>
<accession>A0A381U0D6</accession>
<dbReference type="CDD" id="cd14858">
    <property type="entry name" value="TrmE_N"/>
    <property type="match status" value="1"/>
</dbReference>
<dbReference type="EMBL" id="UINC01005471">
    <property type="protein sequence ID" value="SVA21534.1"/>
    <property type="molecule type" value="Genomic_DNA"/>
</dbReference>
<proteinExistence type="inferred from homology"/>
<feature type="domain" description="GTP-binding protein TrmE N-terminal" evidence="6">
    <location>
        <begin position="6"/>
        <end position="120"/>
    </location>
</feature>
<dbReference type="InterPro" id="IPR025867">
    <property type="entry name" value="MnmE_helical"/>
</dbReference>
<sequence length="287" mass="30929">MSLGDTIVAQSTPYGYGGIAVVRISGADSIKILKTISKQIKNPKSWVARKTKIYHKKDVLDETVVVCYNKPKSFTGENMVEISCHGNPFIVDGIINECIDLGARPAGPGEFTRRAFENGKIDLIQAESIANTIAASSKAGLFNAISGLGGEMSKAIKDTSKDIAELLSYCEHLLDVSDEDIQKDNKTHVSKKTSEINNSLLKLIENYDTCRVLTYGAIVVLAGKTNSGKSTLFNALVGKNRSIVNEAAGTTRDYVDANISISGVPIRLVDTAGVRRSKNMVEVEGID</sequence>
<evidence type="ECO:0000259" key="7">
    <source>
        <dbReference type="Pfam" id="PF12631"/>
    </source>
</evidence>
<evidence type="ECO:0000256" key="1">
    <source>
        <dbReference type="ARBA" id="ARBA00011043"/>
    </source>
</evidence>
<dbReference type="GO" id="GO:0005525">
    <property type="term" value="F:GTP binding"/>
    <property type="evidence" value="ECO:0007669"/>
    <property type="project" value="UniProtKB-KW"/>
</dbReference>
<dbReference type="NCBIfam" id="TIGR00450">
    <property type="entry name" value="mnmE_trmE_thdF"/>
    <property type="match status" value="1"/>
</dbReference>
<evidence type="ECO:0008006" key="9">
    <source>
        <dbReference type="Google" id="ProtNLM"/>
    </source>
</evidence>
<evidence type="ECO:0000256" key="3">
    <source>
        <dbReference type="ARBA" id="ARBA00022741"/>
    </source>
</evidence>
<feature type="domain" description="G" evidence="5">
    <location>
        <begin position="219"/>
        <end position="275"/>
    </location>
</feature>
<evidence type="ECO:0000313" key="8">
    <source>
        <dbReference type="EMBL" id="SVA21534.1"/>
    </source>
</evidence>
<comment type="similarity">
    <text evidence="1">Belongs to the TRAFAC class TrmE-Era-EngA-EngB-Septin-like GTPase superfamily. TrmE GTPase family.</text>
</comment>
<dbReference type="InterPro" id="IPR027417">
    <property type="entry name" value="P-loop_NTPase"/>
</dbReference>
<dbReference type="Pfam" id="PF01926">
    <property type="entry name" value="MMR_HSR1"/>
    <property type="match status" value="1"/>
</dbReference>
<keyword evidence="3" id="KW-0547">Nucleotide-binding</keyword>
<dbReference type="SUPFAM" id="SSF52540">
    <property type="entry name" value="P-loop containing nucleoside triphosphate hydrolases"/>
    <property type="match status" value="1"/>
</dbReference>
<dbReference type="NCBIfam" id="TIGR00231">
    <property type="entry name" value="small_GTP"/>
    <property type="match status" value="1"/>
</dbReference>
<dbReference type="InterPro" id="IPR005225">
    <property type="entry name" value="Small_GTP-bd"/>
</dbReference>
<dbReference type="Pfam" id="PF12631">
    <property type="entry name" value="MnmE_helical"/>
    <property type="match status" value="1"/>
</dbReference>
<protein>
    <recommendedName>
        <fullName evidence="9">TrmE-type G domain-containing protein</fullName>
    </recommendedName>
</protein>